<dbReference type="InterPro" id="IPR005618">
    <property type="entry name" value="OMPW"/>
</dbReference>
<evidence type="ECO:0000313" key="3">
    <source>
        <dbReference type="EMBL" id="SDM06280.1"/>
    </source>
</evidence>
<dbReference type="PANTHER" id="PTHR36920:SF1">
    <property type="entry name" value="OUTER MEMBRANE PROTEIN W"/>
    <property type="match status" value="1"/>
</dbReference>
<dbReference type="AlphaFoldDB" id="A0A1G9Q5I1"/>
<feature type="signal peptide" evidence="2">
    <location>
        <begin position="1"/>
        <end position="23"/>
    </location>
</feature>
<accession>A0A1G9Q5I1</accession>
<protein>
    <submittedName>
        <fullName evidence="3">Outer membrane protein</fullName>
    </submittedName>
</protein>
<dbReference type="PROSITE" id="PS51257">
    <property type="entry name" value="PROKAR_LIPOPROTEIN"/>
    <property type="match status" value="1"/>
</dbReference>
<dbReference type="RefSeq" id="WP_091566653.1">
    <property type="nucleotide sequence ID" value="NZ_FNHP01000002.1"/>
</dbReference>
<sequence length="224" mass="23970">MTQHLLRTGCALALLAGCALAHAQSAGSWSLRAGATHIAPQTKSDNLTAPSFPNTKVDVGSATALTGGITYMLTDHWALDLPIGLPFKHSFYGDGAIDGVGKLGETKVVPATLFAQYRFGEANATFRPYVGLGVTYSKFFKNRSTAALTAVTGGTPANPTTARIDNKFGLTPQVGFVWNFTERMFLDVAYYKSFLKTTSHLSSGQSIDMRLNPDVVAIGVGWRF</sequence>
<evidence type="ECO:0000256" key="2">
    <source>
        <dbReference type="SAM" id="SignalP"/>
    </source>
</evidence>
<evidence type="ECO:0000313" key="4">
    <source>
        <dbReference type="Proteomes" id="UP000198552"/>
    </source>
</evidence>
<proteinExistence type="predicted"/>
<dbReference type="PANTHER" id="PTHR36920">
    <property type="match status" value="1"/>
</dbReference>
<keyword evidence="2" id="KW-0732">Signal</keyword>
<dbReference type="STRING" id="1527607.SAMN05428957_10278"/>
<dbReference type="SUPFAM" id="SSF56925">
    <property type="entry name" value="OMPA-like"/>
    <property type="match status" value="1"/>
</dbReference>
<dbReference type="EMBL" id="FNHP01000002">
    <property type="protein sequence ID" value="SDM06280.1"/>
    <property type="molecule type" value="Genomic_DNA"/>
</dbReference>
<feature type="chain" id="PRO_5011672992" evidence="2">
    <location>
        <begin position="24"/>
        <end position="224"/>
    </location>
</feature>
<dbReference type="GO" id="GO:0055085">
    <property type="term" value="P:transmembrane transport"/>
    <property type="evidence" value="ECO:0007669"/>
    <property type="project" value="TreeGrafter"/>
</dbReference>
<reference evidence="4" key="1">
    <citation type="submission" date="2016-10" db="EMBL/GenBank/DDBJ databases">
        <authorList>
            <person name="Varghese N."/>
            <person name="Submissions S."/>
        </authorList>
    </citation>
    <scope>NUCLEOTIDE SEQUENCE [LARGE SCALE GENOMIC DNA]</scope>
    <source>
        <strain evidence="4">EPL6</strain>
    </source>
</reference>
<name>A0A1G9Q5I1_9BURK</name>
<keyword evidence="4" id="KW-1185">Reference proteome</keyword>
<dbReference type="OrthoDB" id="9807574at2"/>
<gene>
    <name evidence="3" type="ORF">SAMN05428957_10278</name>
</gene>
<organism evidence="3 4">
    <name type="scientific">Oryzisolibacter propanilivorax</name>
    <dbReference type="NCBI Taxonomy" id="1527607"/>
    <lineage>
        <taxon>Bacteria</taxon>
        <taxon>Pseudomonadati</taxon>
        <taxon>Pseudomonadota</taxon>
        <taxon>Betaproteobacteria</taxon>
        <taxon>Burkholderiales</taxon>
        <taxon>Comamonadaceae</taxon>
        <taxon>Oryzisolibacter</taxon>
    </lineage>
</organism>
<dbReference type="InterPro" id="IPR011250">
    <property type="entry name" value="OMP/PagP_B-barrel"/>
</dbReference>
<dbReference type="Gene3D" id="2.40.160.20">
    <property type="match status" value="1"/>
</dbReference>
<dbReference type="GO" id="GO:0009279">
    <property type="term" value="C:cell outer membrane"/>
    <property type="evidence" value="ECO:0007669"/>
    <property type="project" value="UniProtKB-SubCell"/>
</dbReference>
<dbReference type="Pfam" id="PF03922">
    <property type="entry name" value="OmpW"/>
    <property type="match status" value="1"/>
</dbReference>
<dbReference type="Proteomes" id="UP000198552">
    <property type="component" value="Unassembled WGS sequence"/>
</dbReference>
<comment type="subcellular location">
    <subcellularLocation>
        <location evidence="1">Cell outer membrane</location>
    </subcellularLocation>
</comment>
<evidence type="ECO:0000256" key="1">
    <source>
        <dbReference type="ARBA" id="ARBA00004442"/>
    </source>
</evidence>